<dbReference type="SMART" id="SM00612">
    <property type="entry name" value="Kelch"/>
    <property type="match status" value="2"/>
</dbReference>
<dbReference type="InterPro" id="IPR052392">
    <property type="entry name" value="Kelch-BTB_domain-containing"/>
</dbReference>
<reference evidence="1 2" key="1">
    <citation type="journal article" date="2021" name="Cell">
        <title>Tracing the genetic footprints of vertebrate landing in non-teleost ray-finned fishes.</title>
        <authorList>
            <person name="Bi X."/>
            <person name="Wang K."/>
            <person name="Yang L."/>
            <person name="Pan H."/>
            <person name="Jiang H."/>
            <person name="Wei Q."/>
            <person name="Fang M."/>
            <person name="Yu H."/>
            <person name="Zhu C."/>
            <person name="Cai Y."/>
            <person name="He Y."/>
            <person name="Gan X."/>
            <person name="Zeng H."/>
            <person name="Yu D."/>
            <person name="Zhu Y."/>
            <person name="Jiang H."/>
            <person name="Qiu Q."/>
            <person name="Yang H."/>
            <person name="Zhang Y.E."/>
            <person name="Wang W."/>
            <person name="Zhu M."/>
            <person name="He S."/>
            <person name="Zhang G."/>
        </authorList>
    </citation>
    <scope>NUCLEOTIDE SEQUENCE [LARGE SCALE GENOMIC DNA]</scope>
    <source>
        <strain evidence="1">Bchr_013</strain>
    </source>
</reference>
<keyword evidence="2" id="KW-1185">Reference proteome</keyword>
<name>A0A8X7XM36_POLSE</name>
<dbReference type="Gene3D" id="2.120.10.80">
    <property type="entry name" value="Kelch-type beta propeller"/>
    <property type="match status" value="1"/>
</dbReference>
<proteinExistence type="predicted"/>
<dbReference type="Pfam" id="PF24681">
    <property type="entry name" value="Kelch_KLHDC2_KLHL20_DRC7"/>
    <property type="match status" value="1"/>
</dbReference>
<comment type="caution">
    <text evidence="1">The sequence shown here is derived from an EMBL/GenBank/DDBJ whole genome shotgun (WGS) entry which is preliminary data.</text>
</comment>
<dbReference type="PANTHER" id="PTHR46375">
    <property type="entry name" value="KELCH REPEAT AND BTB DOMAIN-CONTAINING PROTEIN 13-RELATED"/>
    <property type="match status" value="1"/>
</dbReference>
<evidence type="ECO:0000313" key="2">
    <source>
        <dbReference type="Proteomes" id="UP000886611"/>
    </source>
</evidence>
<dbReference type="Proteomes" id="UP000886611">
    <property type="component" value="Unassembled WGS sequence"/>
</dbReference>
<accession>A0A8X7XM36</accession>
<dbReference type="InterPro" id="IPR015915">
    <property type="entry name" value="Kelch-typ_b-propeller"/>
</dbReference>
<gene>
    <name evidence="1" type="primary">Kbtbd13</name>
    <name evidence="1" type="ORF">GTO96_0006211</name>
</gene>
<dbReference type="InterPro" id="IPR000210">
    <property type="entry name" value="BTB/POZ_dom"/>
</dbReference>
<dbReference type="Gene3D" id="3.30.710.10">
    <property type="entry name" value="Potassium Channel Kv1.1, Chain A"/>
    <property type="match status" value="1"/>
</dbReference>
<feature type="non-terminal residue" evidence="1">
    <location>
        <position position="456"/>
    </location>
</feature>
<dbReference type="InterPro" id="IPR006652">
    <property type="entry name" value="Kelch_1"/>
</dbReference>
<dbReference type="SMART" id="SM00225">
    <property type="entry name" value="BTB"/>
    <property type="match status" value="1"/>
</dbReference>
<dbReference type="CDD" id="cd18486">
    <property type="entry name" value="BACK_KBTBD13"/>
    <property type="match status" value="1"/>
</dbReference>
<sequence length="456" mass="51812">MTTLHIIVENVCFSVDRSLAVMGSEYFRALFQSGMRECQQKEISLQGLTASSFNIMLRVLRGERPILNCEEIIEAVECAAFLQVETLEQHLSNIINSTNCLVMCHSASVYGLLNLYHKSALFIRDMYLDLKESLECMPEDVVDYIESLSPSTFVAVVAHSPSLEFLQDFSRTICYLDEDEKTWKTLTELPVDVSTFLAGITVLDNKLYIVGGVYGASKKAVEYSFCYDVDSNTWSKFSCPQQLRYNLTLTGKEGYLYAIGGEYEKTVISSVEKYDISKGTWSFCSHLPQPAAGAACAQAMSRIFLCLWKPLDTTDIYEYKPRNDSWTLITTLIRQQSYGHYMVAHRDNLYVMRNGPSDDFLRCMIDCFNITTNNWTALAGQYVNSKGALFTASVKGDWVFTVNRMLTLVYSIEENKWKPKKEMKGYPRGGSIQTCFLRLPQCKKDQFIKSVTNDSQ</sequence>
<dbReference type="PANTHER" id="PTHR46375:SF3">
    <property type="entry name" value="KELCH REPEAT AND BTB DOMAIN-CONTAINING PROTEIN 13"/>
    <property type="match status" value="1"/>
</dbReference>
<evidence type="ECO:0000313" key="1">
    <source>
        <dbReference type="EMBL" id="KAG2470452.1"/>
    </source>
</evidence>
<organism evidence="1 2">
    <name type="scientific">Polypterus senegalus</name>
    <name type="common">Senegal bichir</name>
    <dbReference type="NCBI Taxonomy" id="55291"/>
    <lineage>
        <taxon>Eukaryota</taxon>
        <taxon>Metazoa</taxon>
        <taxon>Chordata</taxon>
        <taxon>Craniata</taxon>
        <taxon>Vertebrata</taxon>
        <taxon>Euteleostomi</taxon>
        <taxon>Actinopterygii</taxon>
        <taxon>Polypteriformes</taxon>
        <taxon>Polypteridae</taxon>
        <taxon>Polypterus</taxon>
    </lineage>
</organism>
<protein>
    <submittedName>
        <fullName evidence="1">KBTBD protein</fullName>
    </submittedName>
</protein>
<dbReference type="SUPFAM" id="SSF54695">
    <property type="entry name" value="POZ domain"/>
    <property type="match status" value="1"/>
</dbReference>
<feature type="non-terminal residue" evidence="1">
    <location>
        <position position="1"/>
    </location>
</feature>
<dbReference type="Pfam" id="PF00651">
    <property type="entry name" value="BTB"/>
    <property type="match status" value="1"/>
</dbReference>
<dbReference type="PROSITE" id="PS50097">
    <property type="entry name" value="BTB"/>
    <property type="match status" value="1"/>
</dbReference>
<dbReference type="EMBL" id="JAATIS010000094">
    <property type="protein sequence ID" value="KAG2470452.1"/>
    <property type="molecule type" value="Genomic_DNA"/>
</dbReference>
<dbReference type="AlphaFoldDB" id="A0A8X7XM36"/>
<dbReference type="SUPFAM" id="SSF117281">
    <property type="entry name" value="Kelch motif"/>
    <property type="match status" value="1"/>
</dbReference>
<dbReference type="InterPro" id="IPR011333">
    <property type="entry name" value="SKP1/BTB/POZ_sf"/>
</dbReference>